<dbReference type="PROSITE" id="PS00108">
    <property type="entry name" value="PROTEIN_KINASE_ST"/>
    <property type="match status" value="1"/>
</dbReference>
<keyword evidence="10" id="KW-1185">Reference proteome</keyword>
<dbReference type="GO" id="GO:0005524">
    <property type="term" value="F:ATP binding"/>
    <property type="evidence" value="ECO:0007669"/>
    <property type="project" value="UniProtKB-UniRule"/>
</dbReference>
<evidence type="ECO:0000256" key="6">
    <source>
        <dbReference type="PROSITE-ProRule" id="PRU10141"/>
    </source>
</evidence>
<evidence type="ECO:0000256" key="4">
    <source>
        <dbReference type="ARBA" id="ARBA00022777"/>
    </source>
</evidence>
<feature type="domain" description="Protein kinase" evidence="8">
    <location>
        <begin position="153"/>
        <end position="435"/>
    </location>
</feature>
<evidence type="ECO:0000256" key="7">
    <source>
        <dbReference type="SAM" id="MobiDB-lite"/>
    </source>
</evidence>
<comment type="similarity">
    <text evidence="1">Belongs to the protein kinase superfamily. CMGC Ser/Thr protein kinase family. CDC2/CDKX subfamily.</text>
</comment>
<dbReference type="InterPro" id="IPR011009">
    <property type="entry name" value="Kinase-like_dom_sf"/>
</dbReference>
<dbReference type="SMART" id="SM00220">
    <property type="entry name" value="S_TKc"/>
    <property type="match status" value="1"/>
</dbReference>
<dbReference type="EMBL" id="CAMGYJ010000010">
    <property type="protein sequence ID" value="CAI0554817.1"/>
    <property type="molecule type" value="Genomic_DNA"/>
</dbReference>
<name>A0AAV0RED6_9ROSI</name>
<dbReference type="PROSITE" id="PS00107">
    <property type="entry name" value="PROTEIN_KINASE_ATP"/>
    <property type="match status" value="1"/>
</dbReference>
<dbReference type="Gene3D" id="3.30.200.20">
    <property type="entry name" value="Phosphorylase Kinase, domain 1"/>
    <property type="match status" value="1"/>
</dbReference>
<dbReference type="PANTHER" id="PTHR24056:SF221">
    <property type="entry name" value="OS02G0304500 PROTEIN"/>
    <property type="match status" value="1"/>
</dbReference>
<dbReference type="GO" id="GO:0032968">
    <property type="term" value="P:positive regulation of transcription elongation by RNA polymerase II"/>
    <property type="evidence" value="ECO:0007669"/>
    <property type="project" value="TreeGrafter"/>
</dbReference>
<feature type="compositionally biased region" description="Basic residues" evidence="7">
    <location>
        <begin position="461"/>
        <end position="473"/>
    </location>
</feature>
<dbReference type="FunFam" id="3.30.200.20:FF:000021">
    <property type="entry name" value="probable serine/threonine-protein kinase At1g54610"/>
    <property type="match status" value="1"/>
</dbReference>
<dbReference type="PROSITE" id="PS50011">
    <property type="entry name" value="PROTEIN_KINASE_DOM"/>
    <property type="match status" value="1"/>
</dbReference>
<dbReference type="GO" id="GO:0005634">
    <property type="term" value="C:nucleus"/>
    <property type="evidence" value="ECO:0007669"/>
    <property type="project" value="TreeGrafter"/>
</dbReference>
<feature type="compositionally biased region" description="Basic and acidic residues" evidence="7">
    <location>
        <begin position="491"/>
        <end position="511"/>
    </location>
</feature>
<dbReference type="GO" id="GO:0008353">
    <property type="term" value="F:RNA polymerase II CTD heptapeptide repeat kinase activity"/>
    <property type="evidence" value="ECO:0007669"/>
    <property type="project" value="TreeGrafter"/>
</dbReference>
<evidence type="ECO:0000259" key="8">
    <source>
        <dbReference type="PROSITE" id="PS50011"/>
    </source>
</evidence>
<keyword evidence="4" id="KW-0418">Kinase</keyword>
<evidence type="ECO:0000256" key="5">
    <source>
        <dbReference type="ARBA" id="ARBA00022840"/>
    </source>
</evidence>
<dbReference type="AlphaFoldDB" id="A0AAV0RED6"/>
<dbReference type="InterPro" id="IPR050108">
    <property type="entry name" value="CDK"/>
</dbReference>
<dbReference type="FunFam" id="1.10.510.10:FF:000620">
    <property type="entry name" value="Putative serine/threonine-protein kinase"/>
    <property type="match status" value="1"/>
</dbReference>
<dbReference type="InterPro" id="IPR000719">
    <property type="entry name" value="Prot_kinase_dom"/>
</dbReference>
<evidence type="ECO:0000313" key="10">
    <source>
        <dbReference type="Proteomes" id="UP001154282"/>
    </source>
</evidence>
<feature type="binding site" evidence="6">
    <location>
        <position position="182"/>
    </location>
    <ligand>
        <name>ATP</name>
        <dbReference type="ChEBI" id="CHEBI:30616"/>
    </ligand>
</feature>
<accession>A0AAV0RED6</accession>
<sequence length="670" mass="73626">MGCIQSSKRRRFTPPWGLRKLKAENGYNGGGGGDDDEKKKKGGGFNNNGDKLFSSSHYESHHDQVMKPLEEIIVNDDDKKGTIINGDPSTTVVAAAGKDAGGAGGGGGGSKSQRVVLKKIGGEDYVDGWPKWLVDNIPKDVLASLVPKSADSYDKLAKIGQGTYSNVYKARDRDSGKIVALKKVRFDTSEPESIKFMAREIMVLQKLDHPNVIKLEGIATSRMQYSLYLVFDYMVSDLTRIISRPSQRLTEPQVKCYMNQLLLGLQHCHERGILHRDIKGSNLLIDKNGMLKIADFGLANFYVPKPKRPLTTRVVTLWYRAPELLLGATDYGVGIDLWSAGCLLAEMFVGRPIMPGRTEVEQIHRIFKLCGSPAEDYWKIMRLPTSFRPPQHYKPTFQEAFKDFPASSLALLSSLLSLNPSYRGTAASALQSQFFTTNPLACELSGLPVIQKPEDEAAKSNTRKKRKKPKKKAATGQTSEGSSKKQSGSMGKDDADQSPKELEKISEEESTTHSQDTATTISVFSQEAGGNSTSSSTSSSLKPVREEEQQQLLLPTMNQLAGRIHPSFSPVGLPQLQDRSALRTEAHPSASKNIQNNFTLLQASVSDILHHHHGCGGGRSAAADGPGMQHYRRSLSTLDFCALDPDKISKLFGLDDDHRGHLVNKPRFDV</sequence>
<reference evidence="9" key="1">
    <citation type="submission" date="2022-08" db="EMBL/GenBank/DDBJ databases">
        <authorList>
            <person name="Gutierrez-Valencia J."/>
        </authorList>
    </citation>
    <scope>NUCLEOTIDE SEQUENCE</scope>
</reference>
<feature type="region of interest" description="Disordered" evidence="7">
    <location>
        <begin position="1"/>
        <end position="62"/>
    </location>
</feature>
<dbReference type="Proteomes" id="UP001154282">
    <property type="component" value="Unassembled WGS sequence"/>
</dbReference>
<feature type="compositionally biased region" description="Low complexity" evidence="7">
    <location>
        <begin position="479"/>
        <end position="490"/>
    </location>
</feature>
<keyword evidence="2" id="KW-0808">Transferase</keyword>
<dbReference type="SUPFAM" id="SSF56112">
    <property type="entry name" value="Protein kinase-like (PK-like)"/>
    <property type="match status" value="1"/>
</dbReference>
<dbReference type="PANTHER" id="PTHR24056">
    <property type="entry name" value="CELL DIVISION PROTEIN KINASE"/>
    <property type="match status" value="1"/>
</dbReference>
<keyword evidence="5 6" id="KW-0067">ATP-binding</keyword>
<evidence type="ECO:0000313" key="9">
    <source>
        <dbReference type="EMBL" id="CAI0554817.1"/>
    </source>
</evidence>
<keyword evidence="3 6" id="KW-0547">Nucleotide-binding</keyword>
<feature type="region of interest" description="Disordered" evidence="7">
    <location>
        <begin position="453"/>
        <end position="549"/>
    </location>
</feature>
<dbReference type="InterPro" id="IPR017441">
    <property type="entry name" value="Protein_kinase_ATP_BS"/>
</dbReference>
<feature type="compositionally biased region" description="Polar residues" evidence="7">
    <location>
        <begin position="512"/>
        <end position="531"/>
    </location>
</feature>
<comment type="caution">
    <text evidence="9">The sequence shown here is derived from an EMBL/GenBank/DDBJ whole genome shotgun (WGS) entry which is preliminary data.</text>
</comment>
<dbReference type="Gene3D" id="1.10.510.10">
    <property type="entry name" value="Transferase(Phosphotransferase) domain 1"/>
    <property type="match status" value="1"/>
</dbReference>
<dbReference type="GO" id="GO:0000307">
    <property type="term" value="C:cyclin-dependent protein kinase holoenzyme complex"/>
    <property type="evidence" value="ECO:0007669"/>
    <property type="project" value="TreeGrafter"/>
</dbReference>
<evidence type="ECO:0000256" key="1">
    <source>
        <dbReference type="ARBA" id="ARBA00006485"/>
    </source>
</evidence>
<protein>
    <recommendedName>
        <fullName evidence="8">Protein kinase domain-containing protein</fullName>
    </recommendedName>
</protein>
<gene>
    <name evidence="9" type="ORF">LITE_LOCUS47342</name>
</gene>
<dbReference type="InterPro" id="IPR008271">
    <property type="entry name" value="Ser/Thr_kinase_AS"/>
</dbReference>
<dbReference type="Pfam" id="PF00069">
    <property type="entry name" value="Pkinase"/>
    <property type="match status" value="1"/>
</dbReference>
<proteinExistence type="inferred from homology"/>
<evidence type="ECO:0000256" key="2">
    <source>
        <dbReference type="ARBA" id="ARBA00022679"/>
    </source>
</evidence>
<evidence type="ECO:0000256" key="3">
    <source>
        <dbReference type="ARBA" id="ARBA00022741"/>
    </source>
</evidence>
<organism evidence="9 10">
    <name type="scientific">Linum tenue</name>
    <dbReference type="NCBI Taxonomy" id="586396"/>
    <lineage>
        <taxon>Eukaryota</taxon>
        <taxon>Viridiplantae</taxon>
        <taxon>Streptophyta</taxon>
        <taxon>Embryophyta</taxon>
        <taxon>Tracheophyta</taxon>
        <taxon>Spermatophyta</taxon>
        <taxon>Magnoliopsida</taxon>
        <taxon>eudicotyledons</taxon>
        <taxon>Gunneridae</taxon>
        <taxon>Pentapetalae</taxon>
        <taxon>rosids</taxon>
        <taxon>fabids</taxon>
        <taxon>Malpighiales</taxon>
        <taxon>Linaceae</taxon>
        <taxon>Linum</taxon>
    </lineage>
</organism>